<reference evidence="1 2" key="1">
    <citation type="submission" date="2018-05" db="EMBL/GenBank/DDBJ databases">
        <title>Genomic Encyclopedia of Type Strains, Phase IV (KMG-V): Genome sequencing to study the core and pangenomes of soil and plant-associated prokaryotes.</title>
        <authorList>
            <person name="Whitman W."/>
        </authorList>
    </citation>
    <scope>NUCLEOTIDE SEQUENCE [LARGE SCALE GENOMIC DNA]</scope>
    <source>
        <strain evidence="1 2">SCZa-39</strain>
    </source>
</reference>
<keyword evidence="2" id="KW-1185">Reference proteome</keyword>
<evidence type="ECO:0000313" key="1">
    <source>
        <dbReference type="EMBL" id="PVX77208.1"/>
    </source>
</evidence>
<comment type="caution">
    <text evidence="1">The sequence shown here is derived from an EMBL/GenBank/DDBJ whole genome shotgun (WGS) entry which is preliminary data.</text>
</comment>
<proteinExistence type="predicted"/>
<accession>A0ABX5KLA1</accession>
<protein>
    <submittedName>
        <fullName evidence="1">Uncharacterized protein</fullName>
    </submittedName>
</protein>
<dbReference type="RefSeq" id="WP_116613132.1">
    <property type="nucleotide sequence ID" value="NZ_QEOB01000015.1"/>
</dbReference>
<dbReference type="Proteomes" id="UP000245712">
    <property type="component" value="Unassembled WGS sequence"/>
</dbReference>
<evidence type="ECO:0000313" key="2">
    <source>
        <dbReference type="Proteomes" id="UP000245712"/>
    </source>
</evidence>
<organism evidence="1 2">
    <name type="scientific">Paraburkholderia unamae</name>
    <dbReference type="NCBI Taxonomy" id="219649"/>
    <lineage>
        <taxon>Bacteria</taxon>
        <taxon>Pseudomonadati</taxon>
        <taxon>Pseudomonadota</taxon>
        <taxon>Betaproteobacteria</taxon>
        <taxon>Burkholderiales</taxon>
        <taxon>Burkholderiaceae</taxon>
        <taxon>Paraburkholderia</taxon>
    </lineage>
</organism>
<dbReference type="EMBL" id="QEOB01000015">
    <property type="protein sequence ID" value="PVX77208.1"/>
    <property type="molecule type" value="Genomic_DNA"/>
</dbReference>
<name>A0ABX5KLA1_9BURK</name>
<gene>
    <name evidence="1" type="ORF">C7402_115267</name>
</gene>
<sequence>MAQHHSTRSMVERLTGLLGTKDLTDWETGFVESMQRRLANNSLTTITEAQATALETIFNKHFV</sequence>